<dbReference type="Proteomes" id="UP000193642">
    <property type="component" value="Unassembled WGS sequence"/>
</dbReference>
<evidence type="ECO:0000256" key="1">
    <source>
        <dbReference type="ARBA" id="ARBA00004439"/>
    </source>
</evidence>
<evidence type="ECO:0000256" key="13">
    <source>
        <dbReference type="ARBA" id="ARBA00023136"/>
    </source>
</evidence>
<feature type="transmembrane region" description="Helical" evidence="18">
    <location>
        <begin position="569"/>
        <end position="587"/>
    </location>
</feature>
<sequence>MEYSGVSEDGHPLSPLSPTHSRPVSPSQSQSQSQAPWIHRQYPIESPFAQLPFETHALHNDHNDHNDNDNDGDGDSDAPPPSNLIVQDTRQQNSVQKKVSRKQPLATLRRALANPWSAFPDQHQLQQNLRLDSAPLLDPTINLHSPGRTSATSPISQHSNGNNNNNNYIDDDEENASPGRFNLERDLDDDVDDKTRALRIWASIEPENLDLYLQRIYSYFVEKGFFAVVLGRVCNLIILAFIVGFSTFAFSCIDHSRIHKHKSLSEVIIPQCLKTLPGIQTFFLILFSIWWLSQLAHLILDLPTLYQTKLIYNHVLEITDAEMDTIEWQDIVTKLTQLKYSLPPESQNPYTRNLDAHTIVNRIMRKENYLMGMFNKEILSLRLPRILGRVFGGGINRKGGLWVTKVMEWNLYFCILLYAFDENGLLRKRFLKGTHRRRLVVGLQKRFELMAFLNLLFSPFLIVITVLYFVFKFAEEYQKSPASLSARAYTLHAQYILRDFNELPHLFNTRLNRSHPLAVSYLSQFRNQKQILVARLISFLTAGILTALALLAIVDQELTEFEITPGRSALFYATIFGGILATVRNMIPDETRLFEPKRALEQVIQETHYCPHDWKSRLHTEQVKSEFSKLFDLKVTHLVWELVSIPVAPLILYYSLPMCAETVVDFLRECTVDMEGVGFVCSFAAFDLARYGNPKYGVPTTSTAQDGVAGNVGMVSKEGKMEQSFLYFKAQYPGWNEGVDGSLYLQALGRSVGGGAFGGRGVGLRGEASVLWEGGGRSKRSVKFGSPLAHGATGGGGGSSNVRMVDLSSLERSAIDDEDGPAETVGILGILDAVYEANKGARL</sequence>
<feature type="transmembrane region" description="Helical" evidence="18">
    <location>
        <begin position="532"/>
        <end position="554"/>
    </location>
</feature>
<keyword evidence="9 18" id="KW-1133">Transmembrane helix</keyword>
<feature type="transmembrane region" description="Helical" evidence="18">
    <location>
        <begin position="225"/>
        <end position="251"/>
    </location>
</feature>
<dbReference type="AlphaFoldDB" id="A0A1Y2C203"/>
<feature type="compositionally biased region" description="Polar residues" evidence="19">
    <location>
        <begin position="147"/>
        <end position="159"/>
    </location>
</feature>
<proteinExistence type="inferred from homology"/>
<evidence type="ECO:0000256" key="2">
    <source>
        <dbReference type="ARBA" id="ARBA00004477"/>
    </source>
</evidence>
<evidence type="ECO:0000256" key="14">
    <source>
        <dbReference type="ARBA" id="ARBA00024479"/>
    </source>
</evidence>
<reference evidence="20 21" key="1">
    <citation type="submission" date="2016-07" db="EMBL/GenBank/DDBJ databases">
        <title>Pervasive Adenine N6-methylation of Active Genes in Fungi.</title>
        <authorList>
            <consortium name="DOE Joint Genome Institute"/>
            <person name="Mondo S.J."/>
            <person name="Dannebaum R.O."/>
            <person name="Kuo R.C."/>
            <person name="Labutti K."/>
            <person name="Haridas S."/>
            <person name="Kuo A."/>
            <person name="Salamov A."/>
            <person name="Ahrendt S.R."/>
            <person name="Lipzen A."/>
            <person name="Sullivan W."/>
            <person name="Andreopoulos W.B."/>
            <person name="Clum A."/>
            <person name="Lindquist E."/>
            <person name="Daum C."/>
            <person name="Ramamoorthy G.K."/>
            <person name="Gryganskyi A."/>
            <person name="Culley D."/>
            <person name="Magnuson J.K."/>
            <person name="James T.Y."/>
            <person name="O'Malley M.A."/>
            <person name="Stajich J.E."/>
            <person name="Spatafora J.W."/>
            <person name="Visel A."/>
            <person name="Grigoriev I.V."/>
        </authorList>
    </citation>
    <scope>NUCLEOTIDE SEQUENCE [LARGE SCALE GENOMIC DNA]</scope>
    <source>
        <strain evidence="20 21">JEL800</strain>
    </source>
</reference>
<keyword evidence="21" id="KW-1185">Reference proteome</keyword>
<feature type="compositionally biased region" description="Polar residues" evidence="19">
    <location>
        <begin position="16"/>
        <end position="26"/>
    </location>
</feature>
<evidence type="ECO:0000313" key="20">
    <source>
        <dbReference type="EMBL" id="ORY41060.1"/>
    </source>
</evidence>
<comment type="subcellular location">
    <subcellularLocation>
        <location evidence="1">Cytoplasmic vesicle membrane</location>
        <topology evidence="1">Multi-pass membrane protein</topology>
    </subcellularLocation>
    <subcellularLocation>
        <location evidence="2">Endoplasmic reticulum membrane</location>
        <topology evidence="2">Multi-pass membrane protein</topology>
    </subcellularLocation>
    <subcellularLocation>
        <location evidence="4">Golgi apparatus membrane</location>
        <topology evidence="4">Multi-pass membrane protein</topology>
    </subcellularLocation>
    <subcellularLocation>
        <location evidence="3 18">Preautophagosomal structure membrane</location>
        <topology evidence="3 18">Multi-pass membrane protein</topology>
    </subcellularLocation>
</comment>
<feature type="region of interest" description="Disordered" evidence="19">
    <location>
        <begin position="1"/>
        <end position="102"/>
    </location>
</feature>
<dbReference type="GO" id="GO:0000139">
    <property type="term" value="C:Golgi membrane"/>
    <property type="evidence" value="ECO:0007669"/>
    <property type="project" value="UniProtKB-SubCell"/>
</dbReference>
<dbReference type="GO" id="GO:0006869">
    <property type="term" value="P:lipid transport"/>
    <property type="evidence" value="ECO:0007669"/>
    <property type="project" value="UniProtKB-KW"/>
</dbReference>
<comment type="catalytic activity">
    <reaction evidence="14">
        <text>a 1,2-diacyl-sn-glycero-3-phospho-L-serine(in) = a 1,2-diacyl-sn-glycero-3-phospho-L-serine(out)</text>
        <dbReference type="Rhea" id="RHEA:38663"/>
        <dbReference type="ChEBI" id="CHEBI:57262"/>
    </reaction>
</comment>
<comment type="catalytic activity">
    <reaction evidence="16">
        <text>a 1,2-diacyl-sn-glycero-3-phospho-(1D-myo-inositol-3-phosphate)(in) = a 1,2-diacyl-sn-glycero-3-phospho-(1D-myo-inositol-3-phosphate)(out)</text>
        <dbReference type="Rhea" id="RHEA:67920"/>
        <dbReference type="ChEBI" id="CHEBI:58088"/>
    </reaction>
</comment>
<evidence type="ECO:0000256" key="15">
    <source>
        <dbReference type="ARBA" id="ARBA00024615"/>
    </source>
</evidence>
<keyword evidence="11" id="KW-0333">Golgi apparatus</keyword>
<comment type="catalytic activity">
    <reaction evidence="17">
        <text>a 1,2-diacyl-sn-glycero-3-phosphocholine(in) = a 1,2-diacyl-sn-glycero-3-phosphocholine(out)</text>
        <dbReference type="Rhea" id="RHEA:38571"/>
        <dbReference type="ChEBI" id="CHEBI:57643"/>
    </reaction>
</comment>
<evidence type="ECO:0000313" key="21">
    <source>
        <dbReference type="Proteomes" id="UP000193642"/>
    </source>
</evidence>
<dbReference type="GO" id="GO:0034045">
    <property type="term" value="C:phagophore assembly site membrane"/>
    <property type="evidence" value="ECO:0007669"/>
    <property type="project" value="UniProtKB-SubCell"/>
</dbReference>
<dbReference type="PANTHER" id="PTHR13038:SF10">
    <property type="entry name" value="AUTOPHAGY-RELATED PROTEIN 9"/>
    <property type="match status" value="1"/>
</dbReference>
<feature type="compositionally biased region" description="Basic and acidic residues" evidence="19">
    <location>
        <begin position="56"/>
        <end position="68"/>
    </location>
</feature>
<evidence type="ECO:0000256" key="17">
    <source>
        <dbReference type="ARBA" id="ARBA00024631"/>
    </source>
</evidence>
<feature type="region of interest" description="Disordered" evidence="19">
    <location>
        <begin position="140"/>
        <end position="185"/>
    </location>
</feature>
<evidence type="ECO:0000256" key="8">
    <source>
        <dbReference type="ARBA" id="ARBA00022692"/>
    </source>
</evidence>
<evidence type="ECO:0000256" key="9">
    <source>
        <dbReference type="ARBA" id="ARBA00022989"/>
    </source>
</evidence>
<protein>
    <recommendedName>
        <fullName evidence="6 18">Autophagy-related protein 9</fullName>
    </recommendedName>
</protein>
<dbReference type="InterPro" id="IPR007241">
    <property type="entry name" value="Autophagy-rel_prot_9"/>
</dbReference>
<evidence type="ECO:0000256" key="19">
    <source>
        <dbReference type="SAM" id="MobiDB-lite"/>
    </source>
</evidence>
<comment type="function">
    <text evidence="18">Phospholipid scramblase involved in autophagy. Cycles between the preautophagosomal structure/phagophore assembly site (PAS) and the cytoplasmic vesicle pool and supplies membrane for the growing autophagosome. Lipid scramblase activity plays a key role in preautophagosomal structure/phagophore assembly by distributing the phospholipids that arrive through ATG2 from the cytoplasmic to the luminal leaflet of the bilayer, thereby driving autophagosomal membrane expansion.</text>
</comment>
<comment type="caution">
    <text evidence="20">The sequence shown here is derived from an EMBL/GenBank/DDBJ whole genome shotgun (WGS) entry which is preliminary data.</text>
</comment>
<dbReference type="Pfam" id="PF04109">
    <property type="entry name" value="ATG9"/>
    <property type="match status" value="1"/>
</dbReference>
<evidence type="ECO:0000256" key="3">
    <source>
        <dbReference type="ARBA" id="ARBA00004511"/>
    </source>
</evidence>
<evidence type="ECO:0000256" key="7">
    <source>
        <dbReference type="ARBA" id="ARBA00022448"/>
    </source>
</evidence>
<feature type="compositionally biased region" description="Polar residues" evidence="19">
    <location>
        <begin position="84"/>
        <end position="97"/>
    </location>
</feature>
<evidence type="ECO:0000256" key="4">
    <source>
        <dbReference type="ARBA" id="ARBA00004653"/>
    </source>
</evidence>
<gene>
    <name evidence="20" type="ORF">BCR33DRAFT_852512</name>
</gene>
<dbReference type="EMBL" id="MCGO01000033">
    <property type="protein sequence ID" value="ORY41060.1"/>
    <property type="molecule type" value="Genomic_DNA"/>
</dbReference>
<feature type="transmembrane region" description="Helical" evidence="18">
    <location>
        <begin position="449"/>
        <end position="471"/>
    </location>
</feature>
<name>A0A1Y2C203_9FUNG</name>
<dbReference type="PANTHER" id="PTHR13038">
    <property type="entry name" value="APG9 AUTOPHAGY 9"/>
    <property type="match status" value="1"/>
</dbReference>
<dbReference type="GO" id="GO:0061709">
    <property type="term" value="P:reticulophagy"/>
    <property type="evidence" value="ECO:0007669"/>
    <property type="project" value="TreeGrafter"/>
</dbReference>
<dbReference type="GO" id="GO:0030659">
    <property type="term" value="C:cytoplasmic vesicle membrane"/>
    <property type="evidence" value="ECO:0007669"/>
    <property type="project" value="UniProtKB-SubCell"/>
</dbReference>
<evidence type="ECO:0000256" key="11">
    <source>
        <dbReference type="ARBA" id="ARBA00023034"/>
    </source>
</evidence>
<comment type="similarity">
    <text evidence="5 18">Belongs to the ATG9 family.</text>
</comment>
<keyword evidence="10 18" id="KW-0072">Autophagy</keyword>
<evidence type="ECO:0000256" key="6">
    <source>
        <dbReference type="ARBA" id="ARBA00018074"/>
    </source>
</evidence>
<feature type="transmembrane region" description="Helical" evidence="18">
    <location>
        <begin position="272"/>
        <end position="292"/>
    </location>
</feature>
<comment type="catalytic activity">
    <reaction evidence="15">
        <text>a 1,2-diacyl-sn-glycero-3-phosphoethanolamine(in) = a 1,2-diacyl-sn-glycero-3-phosphoethanolamine(out)</text>
        <dbReference type="Rhea" id="RHEA:38895"/>
        <dbReference type="ChEBI" id="CHEBI:64612"/>
    </reaction>
</comment>
<dbReference type="GO" id="GO:0005776">
    <property type="term" value="C:autophagosome"/>
    <property type="evidence" value="ECO:0007669"/>
    <property type="project" value="TreeGrafter"/>
</dbReference>
<dbReference type="GO" id="GO:0000422">
    <property type="term" value="P:autophagy of mitochondrion"/>
    <property type="evidence" value="ECO:0007669"/>
    <property type="project" value="TreeGrafter"/>
</dbReference>
<evidence type="ECO:0000256" key="12">
    <source>
        <dbReference type="ARBA" id="ARBA00023055"/>
    </source>
</evidence>
<keyword evidence="7 18" id="KW-0813">Transport</keyword>
<keyword evidence="13 18" id="KW-0472">Membrane</keyword>
<dbReference type="GO" id="GO:0034727">
    <property type="term" value="P:piecemeal microautophagy of the nucleus"/>
    <property type="evidence" value="ECO:0007669"/>
    <property type="project" value="TreeGrafter"/>
</dbReference>
<organism evidence="20 21">
    <name type="scientific">Rhizoclosmatium globosum</name>
    <dbReference type="NCBI Taxonomy" id="329046"/>
    <lineage>
        <taxon>Eukaryota</taxon>
        <taxon>Fungi</taxon>
        <taxon>Fungi incertae sedis</taxon>
        <taxon>Chytridiomycota</taxon>
        <taxon>Chytridiomycota incertae sedis</taxon>
        <taxon>Chytridiomycetes</taxon>
        <taxon>Chytridiales</taxon>
        <taxon>Chytriomycetaceae</taxon>
        <taxon>Rhizoclosmatium</taxon>
    </lineage>
</organism>
<keyword evidence="12 18" id="KW-0445">Lipid transport</keyword>
<evidence type="ECO:0000256" key="5">
    <source>
        <dbReference type="ARBA" id="ARBA00006185"/>
    </source>
</evidence>
<evidence type="ECO:0000256" key="18">
    <source>
        <dbReference type="RuleBase" id="RU364027"/>
    </source>
</evidence>
<dbReference type="STRING" id="329046.A0A1Y2C203"/>
<dbReference type="GO" id="GO:0034497">
    <property type="term" value="P:protein localization to phagophore assembly site"/>
    <property type="evidence" value="ECO:0007669"/>
    <property type="project" value="TreeGrafter"/>
</dbReference>
<keyword evidence="8 18" id="KW-0812">Transmembrane</keyword>
<dbReference type="GO" id="GO:0005789">
    <property type="term" value="C:endoplasmic reticulum membrane"/>
    <property type="evidence" value="ECO:0007669"/>
    <property type="project" value="UniProtKB-SubCell"/>
</dbReference>
<dbReference type="OrthoDB" id="2020634at2759"/>
<evidence type="ECO:0000256" key="10">
    <source>
        <dbReference type="ARBA" id="ARBA00023006"/>
    </source>
</evidence>
<accession>A0A1Y2C203</accession>
<evidence type="ECO:0000256" key="16">
    <source>
        <dbReference type="ARBA" id="ARBA00024621"/>
    </source>
</evidence>